<evidence type="ECO:0000256" key="2">
    <source>
        <dbReference type="ARBA" id="ARBA00010890"/>
    </source>
</evidence>
<evidence type="ECO:0000256" key="5">
    <source>
        <dbReference type="ARBA" id="ARBA00022729"/>
    </source>
</evidence>
<gene>
    <name evidence="15" type="primary">CNTFR</name>
</gene>
<keyword evidence="3" id="KW-1003">Cell membrane</keyword>
<keyword evidence="8" id="KW-1015">Disulfide bond</keyword>
<keyword evidence="6" id="KW-0677">Repeat</keyword>
<dbReference type="GO" id="GO:0097059">
    <property type="term" value="C:CNTFR-CLCF1 complex"/>
    <property type="evidence" value="ECO:0007669"/>
    <property type="project" value="TreeGrafter"/>
</dbReference>
<evidence type="ECO:0000256" key="6">
    <source>
        <dbReference type="ARBA" id="ARBA00022737"/>
    </source>
</evidence>
<dbReference type="GO" id="GO:0004897">
    <property type="term" value="F:ciliary neurotrophic factor receptor activity"/>
    <property type="evidence" value="ECO:0007669"/>
    <property type="project" value="TreeGrafter"/>
</dbReference>
<dbReference type="AlphaFoldDB" id="A0A8C4L4P0"/>
<keyword evidence="4" id="KW-0336">GPI-anchor</keyword>
<reference evidence="15 16" key="1">
    <citation type="journal article" date="2020" name="Nat. Commun.">
        <title>Donkey genomes provide new insights into domestication and selection for coat color.</title>
        <authorList>
            <person name="Wang"/>
            <person name="C."/>
            <person name="Li"/>
            <person name="H."/>
            <person name="Guo"/>
            <person name="Y."/>
            <person name="Huang"/>
            <person name="J."/>
            <person name="Sun"/>
            <person name="Y."/>
            <person name="Min"/>
            <person name="J."/>
            <person name="Wang"/>
            <person name="J."/>
            <person name="Fang"/>
            <person name="X."/>
            <person name="Zhao"/>
            <person name="Z."/>
            <person name="Wang"/>
            <person name="S."/>
            <person name="Zhang"/>
            <person name="Y."/>
            <person name="Liu"/>
            <person name="Q."/>
            <person name="Jiang"/>
            <person name="Q."/>
            <person name="Wang"/>
            <person name="X."/>
            <person name="Guo"/>
            <person name="Y."/>
            <person name="Yang"/>
            <person name="C."/>
            <person name="Wang"/>
            <person name="Y."/>
            <person name="Tian"/>
            <person name="F."/>
            <person name="Zhuang"/>
            <person name="G."/>
            <person name="Fan"/>
            <person name="Y."/>
            <person name="Gao"/>
            <person name="Q."/>
            <person name="Li"/>
            <person name="Y."/>
            <person name="Ju"/>
            <person name="Z."/>
            <person name="Li"/>
            <person name="J."/>
            <person name="Li"/>
            <person name="R."/>
            <person name="Hou"/>
            <person name="M."/>
            <person name="Yang"/>
            <person name="G."/>
            <person name="Liu"/>
            <person name="G."/>
            <person name="Liu"/>
            <person name="W."/>
            <person name="Guo"/>
            <person name="J."/>
            <person name="Pan"/>
            <person name="S."/>
            <person name="Fan"/>
            <person name="G."/>
            <person name="Zhang"/>
            <person name="W."/>
            <person name="Zhang"/>
            <person name="R."/>
            <person name="Yu"/>
            <person name="J."/>
            <person name="Zhang"/>
            <person name="X."/>
            <person name="Yin"/>
            <person name="Q."/>
            <person name="Ji"/>
            <person name="C."/>
            <person name="Jin"/>
            <person name="Y."/>
            <person name="Yue"/>
            <person name="G."/>
            <person name="Liu"/>
            <person name="M."/>
            <person name="Xu"/>
            <person name="J."/>
            <person name="Liu"/>
            <person name="S."/>
            <person name="Jordana"/>
            <person name="J."/>
            <person name="Noce"/>
            <person name="A."/>
            <person name="Amills"/>
            <person name="M."/>
            <person name="Wu"/>
            <person name="D.D."/>
            <person name="Li"/>
            <person name="S."/>
            <person name="Zhou"/>
            <person name="X. and Zhong"/>
            <person name="J."/>
        </authorList>
    </citation>
    <scope>NUCLEOTIDE SEQUENCE [LARGE SCALE GENOMIC DNA]</scope>
</reference>
<feature type="region of interest" description="Disordered" evidence="12">
    <location>
        <begin position="315"/>
        <end position="354"/>
    </location>
</feature>
<keyword evidence="11" id="KW-0449">Lipoprotein</keyword>
<feature type="compositionally biased region" description="Low complexity" evidence="12">
    <location>
        <begin position="325"/>
        <end position="340"/>
    </location>
</feature>
<dbReference type="GO" id="GO:0009897">
    <property type="term" value="C:external side of plasma membrane"/>
    <property type="evidence" value="ECO:0007669"/>
    <property type="project" value="TreeGrafter"/>
</dbReference>
<evidence type="ECO:0000313" key="15">
    <source>
        <dbReference type="Ensembl" id="ENSEASP00005005272.2"/>
    </source>
</evidence>
<evidence type="ECO:0000256" key="13">
    <source>
        <dbReference type="SAM" id="SignalP"/>
    </source>
</evidence>
<feature type="domain" description="Fibronectin type-III" evidence="14">
    <location>
        <begin position="220"/>
        <end position="320"/>
    </location>
</feature>
<evidence type="ECO:0000256" key="1">
    <source>
        <dbReference type="ARBA" id="ARBA00004609"/>
    </source>
</evidence>
<dbReference type="Ensembl" id="ENSEAST00005005773.2">
    <property type="protein sequence ID" value="ENSEASP00005005272.2"/>
    <property type="gene ID" value="ENSEASG00005003945.2"/>
</dbReference>
<evidence type="ECO:0000256" key="3">
    <source>
        <dbReference type="ARBA" id="ARBA00022475"/>
    </source>
</evidence>
<evidence type="ECO:0000256" key="8">
    <source>
        <dbReference type="ARBA" id="ARBA00023157"/>
    </source>
</evidence>
<dbReference type="GO" id="GO:0008284">
    <property type="term" value="P:positive regulation of cell population proliferation"/>
    <property type="evidence" value="ECO:0007669"/>
    <property type="project" value="TreeGrafter"/>
</dbReference>
<dbReference type="FunFam" id="2.60.40.10:FF:000136">
    <property type="entry name" value="Ciliary neurotrophic factor receptor alpha"/>
    <property type="match status" value="1"/>
</dbReference>
<accession>A0A8C4L4P0</accession>
<evidence type="ECO:0000256" key="7">
    <source>
        <dbReference type="ARBA" id="ARBA00023136"/>
    </source>
</evidence>
<keyword evidence="9" id="KW-0675">Receptor</keyword>
<dbReference type="Gene3D" id="2.60.40.10">
    <property type="entry name" value="Immunoglobulins"/>
    <property type="match status" value="2"/>
</dbReference>
<dbReference type="InterPro" id="IPR003961">
    <property type="entry name" value="FN3_dom"/>
</dbReference>
<dbReference type="PROSITE" id="PS01354">
    <property type="entry name" value="HEMATOPO_REC_L_F3"/>
    <property type="match status" value="1"/>
</dbReference>
<comment type="subcellular location">
    <subcellularLocation>
        <location evidence="1">Cell membrane</location>
        <topology evidence="1">Lipid-anchor</topology>
        <topology evidence="1">GPI-anchor</topology>
    </subcellularLocation>
</comment>
<feature type="signal peptide" evidence="13">
    <location>
        <begin position="1"/>
        <end position="19"/>
    </location>
</feature>
<evidence type="ECO:0000313" key="16">
    <source>
        <dbReference type="Proteomes" id="UP000694387"/>
    </source>
</evidence>
<dbReference type="InterPro" id="IPR003530">
    <property type="entry name" value="Hematopoietin_rcpt_L_F3_CS"/>
</dbReference>
<protein>
    <submittedName>
        <fullName evidence="15">Ciliary neurotrophic factor receptor</fullName>
    </submittedName>
</protein>
<dbReference type="GO" id="GO:0004921">
    <property type="term" value="F:interleukin-11 receptor activity"/>
    <property type="evidence" value="ECO:0007669"/>
    <property type="project" value="TreeGrafter"/>
</dbReference>
<evidence type="ECO:0000259" key="14">
    <source>
        <dbReference type="PROSITE" id="PS50853"/>
    </source>
</evidence>
<comment type="similarity">
    <text evidence="2">Belongs to the type I cytokine receptor family. Type 3 subfamily.</text>
</comment>
<dbReference type="Proteomes" id="UP000694387">
    <property type="component" value="Chromosome 23"/>
</dbReference>
<evidence type="ECO:0000256" key="11">
    <source>
        <dbReference type="ARBA" id="ARBA00023288"/>
    </source>
</evidence>
<proteinExistence type="inferred from homology"/>
<dbReference type="GO" id="GO:0019970">
    <property type="term" value="F:interleukin-11 binding"/>
    <property type="evidence" value="ECO:0007669"/>
    <property type="project" value="TreeGrafter"/>
</dbReference>
<dbReference type="FunFam" id="2.60.40.10:FF:000564">
    <property type="entry name" value="Ciliary neurotrophic factor receptor subunit alpha"/>
    <property type="match status" value="1"/>
</dbReference>
<dbReference type="CDD" id="cd00063">
    <property type="entry name" value="FN3"/>
    <property type="match status" value="1"/>
</dbReference>
<dbReference type="GO" id="GO:0070110">
    <property type="term" value="C:ciliary neurotrophic factor receptor complex"/>
    <property type="evidence" value="ECO:0007669"/>
    <property type="project" value="TreeGrafter"/>
</dbReference>
<keyword evidence="16" id="KW-1185">Reference proteome</keyword>
<evidence type="ECO:0000256" key="4">
    <source>
        <dbReference type="ARBA" id="ARBA00022622"/>
    </source>
</evidence>
<dbReference type="PANTHER" id="PTHR23036:SF21">
    <property type="entry name" value="CILIARY NEUROTROPHIC FACTOR RECEPTOR SUBUNIT ALPHA"/>
    <property type="match status" value="1"/>
</dbReference>
<dbReference type="PANTHER" id="PTHR23036">
    <property type="entry name" value="CYTOKINE RECEPTOR"/>
    <property type="match status" value="1"/>
</dbReference>
<feature type="chain" id="PRO_5040467880" evidence="13">
    <location>
        <begin position="20"/>
        <end position="386"/>
    </location>
</feature>
<evidence type="ECO:0000256" key="10">
    <source>
        <dbReference type="ARBA" id="ARBA00023180"/>
    </source>
</evidence>
<keyword evidence="7" id="KW-0472">Membrane</keyword>
<reference evidence="15" key="3">
    <citation type="submission" date="2025-09" db="UniProtKB">
        <authorList>
            <consortium name="Ensembl"/>
        </authorList>
    </citation>
    <scope>IDENTIFICATION</scope>
</reference>
<evidence type="ECO:0000256" key="9">
    <source>
        <dbReference type="ARBA" id="ARBA00023170"/>
    </source>
</evidence>
<sequence>MGLTWPLTCSTALSSCSVAWNWATAASTPAFTVTPGTCATKSSYMWASPLRRLGCLFSRECTMITPATPQPRLHNLPLGMDTVWQELWGGASTPGHRLHPMTDELSPTAPAPHDSRLHRAVPPREPVLSCRSNTYPKGFYCSWHLPTPTYIPNTFNVTVLHGSKIMVCEKDPALKNRCHIRYMHLFSTIKYKVSISVSNALGHNATAITFDEFTIVKPDPPENVVARPVPSNPRRLEVTWQTPSTWPDPESFPLKFFLRYRPLILDQWQHVELSDGTAHTITDAYAGKEYIIQVAAKDNEIGTWSDWSVAAHATPWTEEPRHLTTEAQAPETTTSTTSSLAPPPTTKICDPGELGSGGGPSAPFLISVPVTVALAAAATTANSLLI</sequence>
<organism evidence="15 16">
    <name type="scientific">Equus asinus</name>
    <name type="common">Donkey</name>
    <name type="synonym">Equus africanus asinus</name>
    <dbReference type="NCBI Taxonomy" id="9793"/>
    <lineage>
        <taxon>Eukaryota</taxon>
        <taxon>Metazoa</taxon>
        <taxon>Chordata</taxon>
        <taxon>Craniata</taxon>
        <taxon>Vertebrata</taxon>
        <taxon>Euteleostomi</taxon>
        <taxon>Mammalia</taxon>
        <taxon>Eutheria</taxon>
        <taxon>Laurasiatheria</taxon>
        <taxon>Perissodactyla</taxon>
        <taxon>Equidae</taxon>
        <taxon>Equus</taxon>
    </lineage>
</organism>
<name>A0A8C4L4P0_EQUAS</name>
<dbReference type="PROSITE" id="PS50853">
    <property type="entry name" value="FN3"/>
    <property type="match status" value="1"/>
</dbReference>
<evidence type="ECO:0000256" key="12">
    <source>
        <dbReference type="SAM" id="MobiDB-lite"/>
    </source>
</evidence>
<dbReference type="GeneTree" id="ENSGT00940000158864"/>
<reference evidence="15" key="2">
    <citation type="submission" date="2025-08" db="UniProtKB">
        <authorList>
            <consortium name="Ensembl"/>
        </authorList>
    </citation>
    <scope>IDENTIFICATION</scope>
</reference>
<dbReference type="InterPro" id="IPR036116">
    <property type="entry name" value="FN3_sf"/>
</dbReference>
<dbReference type="InterPro" id="IPR050379">
    <property type="entry name" value="Type-I_Cytokine_Rcpt"/>
</dbReference>
<keyword evidence="10" id="KW-0325">Glycoprotein</keyword>
<keyword evidence="5 13" id="KW-0732">Signal</keyword>
<dbReference type="Pfam" id="PF00041">
    <property type="entry name" value="fn3"/>
    <property type="match status" value="1"/>
</dbReference>
<dbReference type="SMART" id="SM00060">
    <property type="entry name" value="FN3"/>
    <property type="match status" value="1"/>
</dbReference>
<dbReference type="InterPro" id="IPR013783">
    <property type="entry name" value="Ig-like_fold"/>
</dbReference>
<dbReference type="SUPFAM" id="SSF49265">
    <property type="entry name" value="Fibronectin type III"/>
    <property type="match status" value="2"/>
</dbReference>